<feature type="compositionally biased region" description="Basic residues" evidence="6">
    <location>
        <begin position="278"/>
        <end position="287"/>
    </location>
</feature>
<reference evidence="8 9" key="1">
    <citation type="submission" date="2021-06" db="EMBL/GenBank/DDBJ databases">
        <authorList>
            <person name="Palmer J.M."/>
        </authorList>
    </citation>
    <scope>NUCLEOTIDE SEQUENCE [LARGE SCALE GENOMIC DNA]</scope>
    <source>
        <strain evidence="9">if_2019</strain>
        <tissue evidence="8">Muscle</tissue>
    </source>
</reference>
<feature type="compositionally biased region" description="Basic residues" evidence="6">
    <location>
        <begin position="246"/>
        <end position="271"/>
    </location>
</feature>
<dbReference type="InterPro" id="IPR000504">
    <property type="entry name" value="RRM_dom"/>
</dbReference>
<keyword evidence="3" id="KW-0539">Nucleus</keyword>
<evidence type="ECO:0000256" key="2">
    <source>
        <dbReference type="ARBA" id="ARBA00022884"/>
    </source>
</evidence>
<dbReference type="Proteomes" id="UP001482620">
    <property type="component" value="Unassembled WGS sequence"/>
</dbReference>
<evidence type="ECO:0000256" key="3">
    <source>
        <dbReference type="ARBA" id="ARBA00023242"/>
    </source>
</evidence>
<accession>A0ABV0TG85</accession>
<dbReference type="SUPFAM" id="SSF54928">
    <property type="entry name" value="RNA-binding domain, RBD"/>
    <property type="match status" value="2"/>
</dbReference>
<keyword evidence="9" id="KW-1185">Reference proteome</keyword>
<dbReference type="InterPro" id="IPR035979">
    <property type="entry name" value="RBD_domain_sf"/>
</dbReference>
<feature type="region of interest" description="Disordered" evidence="6">
    <location>
        <begin position="88"/>
        <end position="107"/>
    </location>
</feature>
<gene>
    <name evidence="8" type="ORF">ILYODFUR_004348</name>
</gene>
<proteinExistence type="predicted"/>
<dbReference type="PROSITE" id="PS50102">
    <property type="entry name" value="RRM"/>
    <property type="match status" value="2"/>
</dbReference>
<feature type="compositionally biased region" description="Polar residues" evidence="6">
    <location>
        <begin position="341"/>
        <end position="353"/>
    </location>
</feature>
<dbReference type="SMART" id="SM00360">
    <property type="entry name" value="RRM"/>
    <property type="match status" value="2"/>
</dbReference>
<dbReference type="SMART" id="SM00561">
    <property type="entry name" value="MBT"/>
    <property type="match status" value="1"/>
</dbReference>
<feature type="region of interest" description="Disordered" evidence="6">
    <location>
        <begin position="177"/>
        <end position="371"/>
    </location>
</feature>
<dbReference type="CDD" id="cd12596">
    <property type="entry name" value="RRM1_SRSF6"/>
    <property type="match status" value="1"/>
</dbReference>
<feature type="region of interest" description="Disordered" evidence="6">
    <location>
        <begin position="527"/>
        <end position="611"/>
    </location>
</feature>
<evidence type="ECO:0000313" key="9">
    <source>
        <dbReference type="Proteomes" id="UP001482620"/>
    </source>
</evidence>
<organism evidence="8 9">
    <name type="scientific">Ilyodon furcidens</name>
    <name type="common">goldbreast splitfin</name>
    <dbReference type="NCBI Taxonomy" id="33524"/>
    <lineage>
        <taxon>Eukaryota</taxon>
        <taxon>Metazoa</taxon>
        <taxon>Chordata</taxon>
        <taxon>Craniata</taxon>
        <taxon>Vertebrata</taxon>
        <taxon>Euteleostomi</taxon>
        <taxon>Actinopterygii</taxon>
        <taxon>Neopterygii</taxon>
        <taxon>Teleostei</taxon>
        <taxon>Neoteleostei</taxon>
        <taxon>Acanthomorphata</taxon>
        <taxon>Ovalentaria</taxon>
        <taxon>Atherinomorphae</taxon>
        <taxon>Cyprinodontiformes</taxon>
        <taxon>Goodeidae</taxon>
        <taxon>Ilyodon</taxon>
    </lineage>
</organism>
<dbReference type="Gene3D" id="2.30.30.140">
    <property type="match status" value="1"/>
</dbReference>
<name>A0ABV0TG85_9TELE</name>
<evidence type="ECO:0000256" key="5">
    <source>
        <dbReference type="PROSITE-ProRule" id="PRU00459"/>
    </source>
</evidence>
<dbReference type="InterPro" id="IPR034511">
    <property type="entry name" value="SRSF6_RRM1"/>
</dbReference>
<dbReference type="EMBL" id="JAHRIQ010034992">
    <property type="protein sequence ID" value="MEQ2231796.1"/>
    <property type="molecule type" value="Genomic_DNA"/>
</dbReference>
<dbReference type="PROSITE" id="PS51079">
    <property type="entry name" value="MBT"/>
    <property type="match status" value="1"/>
</dbReference>
<feature type="domain" description="RRM" evidence="7">
    <location>
        <begin position="112"/>
        <end position="185"/>
    </location>
</feature>
<protein>
    <recommendedName>
        <fullName evidence="7">RRM domain-containing protein</fullName>
    </recommendedName>
</protein>
<comment type="subcellular location">
    <subcellularLocation>
        <location evidence="1">Nucleus</location>
    </subcellularLocation>
</comment>
<evidence type="ECO:0000256" key="6">
    <source>
        <dbReference type="SAM" id="MobiDB-lite"/>
    </source>
</evidence>
<feature type="compositionally biased region" description="Basic and acidic residues" evidence="6">
    <location>
        <begin position="288"/>
        <end position="309"/>
    </location>
</feature>
<feature type="compositionally biased region" description="Basic residues" evidence="6">
    <location>
        <begin position="186"/>
        <end position="239"/>
    </location>
</feature>
<dbReference type="PANTHER" id="PTHR48038:SF3">
    <property type="entry name" value="SPLICING FACTOR, ARGININE_SERINE-RICH 1-RELATED"/>
    <property type="match status" value="1"/>
</dbReference>
<dbReference type="PANTHER" id="PTHR48038">
    <property type="entry name" value="RIBONUCLEOPROTEIN RB97D"/>
    <property type="match status" value="1"/>
</dbReference>
<evidence type="ECO:0000313" key="8">
    <source>
        <dbReference type="EMBL" id="MEQ2231796.1"/>
    </source>
</evidence>
<dbReference type="Pfam" id="PF02820">
    <property type="entry name" value="MBT"/>
    <property type="match status" value="1"/>
</dbReference>
<dbReference type="Pfam" id="PF00076">
    <property type="entry name" value="RRM_1"/>
    <property type="match status" value="2"/>
</dbReference>
<evidence type="ECO:0000259" key="7">
    <source>
        <dbReference type="PROSITE" id="PS50102"/>
    </source>
</evidence>
<feature type="compositionally biased region" description="Low complexity" evidence="6">
    <location>
        <begin position="483"/>
        <end position="493"/>
    </location>
</feature>
<feature type="repeat" description="MBT" evidence="5">
    <location>
        <begin position="633"/>
        <end position="733"/>
    </location>
</feature>
<feature type="region of interest" description="Disordered" evidence="6">
    <location>
        <begin position="472"/>
        <end position="509"/>
    </location>
</feature>
<keyword evidence="2 4" id="KW-0694">RNA-binding</keyword>
<sequence length="737" mass="82044">MPRVYIGRLSHHVREKDIQRFFSGYGKLMEIDLKNGYGFVEFEDNRDADDAVYELNGKELCGERVIVEHARGPRRDRDSYGGGYWGGGRSSGYSSRSRPGRDKYGPPVRTEYRLIVENLSSRCSWQDLKDFMRQAGEVTYADAHKERTNEGVIEFRTHSDMKKAIDKLDGTDINGRKIRLVEDRPRKRRSYSGSRSRSRSRRRSHSRSHRSSRSRSRSHSRSRSRSNKRRHHSRSKSRSKSGERKSRSRTHRSQSGSHKSKSRSRSQKSRSHSADRKSKSRSRSRSKVKSERDSRSRSKEMDVGVADKKSRSRSASPVENGKEECAAKSESSAAAQHRKQGPSNMSGKVNMDTQSKEPDGTPADPSASSASETILISDSVAKKARAQPHTTTALLLQAPPCHQKVELTQALAVANPGKGSRPNEIAAPTLTAQVGGACSIVHVLEWKEGMAILPSSNLKFCVSDVGTLSTLITPGTTGGTTGGPTDPAAGTSGRSIEAESAPDKPAPEVSVPVGAVRAAAVEPERLAPVKPEVQVGPEQQNRDPRAQRSYMEELRRDPILDKRSVSVEKVPAGGRLSSLNPDHLKPMRKRKRKEYLSPSEEDSDMEGTDEKMDYSKADGRHIRGGGDSKMEQWTWTQYLEETKSVAAPNKLFHEAQRVPTVKNGFKQGMKLEGIDPQHPSMYFVLTVAEVCGYRLRLHFDGYSDCHDFWVNANSPDIHPAGWCESTGHKLHTPKGQR</sequence>
<dbReference type="Gene3D" id="3.30.70.330">
    <property type="match status" value="2"/>
</dbReference>
<comment type="caution">
    <text evidence="8">The sequence shown here is derived from an EMBL/GenBank/DDBJ whole genome shotgun (WGS) entry which is preliminary data.</text>
</comment>
<dbReference type="CDD" id="cd12766">
    <property type="entry name" value="RRM2_SRSF6"/>
    <property type="match status" value="1"/>
</dbReference>
<dbReference type="InterPro" id="IPR004092">
    <property type="entry name" value="Mbt"/>
</dbReference>
<feature type="compositionally biased region" description="Basic and acidic residues" evidence="6">
    <location>
        <begin position="540"/>
        <end position="566"/>
    </location>
</feature>
<dbReference type="SUPFAM" id="SSF63748">
    <property type="entry name" value="Tudor/PWWP/MBT"/>
    <property type="match status" value="1"/>
</dbReference>
<evidence type="ECO:0000256" key="1">
    <source>
        <dbReference type="ARBA" id="ARBA00004123"/>
    </source>
</evidence>
<feature type="domain" description="RRM" evidence="7">
    <location>
        <begin position="2"/>
        <end position="72"/>
    </location>
</feature>
<dbReference type="InterPro" id="IPR012677">
    <property type="entry name" value="Nucleotide-bd_a/b_plait_sf"/>
</dbReference>
<evidence type="ECO:0000256" key="4">
    <source>
        <dbReference type="PROSITE-ProRule" id="PRU00176"/>
    </source>
</evidence>